<reference evidence="5 6" key="1">
    <citation type="submission" date="2024-09" db="EMBL/GenBank/DDBJ databases">
        <authorList>
            <person name="Sun Q."/>
            <person name="Mori K."/>
        </authorList>
    </citation>
    <scope>NUCLEOTIDE SEQUENCE [LARGE SCALE GENOMIC DNA]</scope>
    <source>
        <strain evidence="5 6">NCAIM B.01794</strain>
    </source>
</reference>
<feature type="domain" description="HTH araC/xylS-type" evidence="4">
    <location>
        <begin position="1"/>
        <end position="86"/>
    </location>
</feature>
<dbReference type="PANTHER" id="PTHR47894:SF4">
    <property type="entry name" value="HTH-TYPE TRANSCRIPTIONAL REGULATOR GADX"/>
    <property type="match status" value="1"/>
</dbReference>
<dbReference type="Proteomes" id="UP001589891">
    <property type="component" value="Unassembled WGS sequence"/>
</dbReference>
<keyword evidence="1" id="KW-0805">Transcription regulation</keyword>
<name>A0ABV6SQ35_AZOPA</name>
<dbReference type="RefSeq" id="WP_376946431.1">
    <property type="nucleotide sequence ID" value="NZ_CP171449.1"/>
</dbReference>
<evidence type="ECO:0000256" key="3">
    <source>
        <dbReference type="ARBA" id="ARBA00023163"/>
    </source>
</evidence>
<dbReference type="PANTHER" id="PTHR47894">
    <property type="entry name" value="HTH-TYPE TRANSCRIPTIONAL REGULATOR GADX"/>
    <property type="match status" value="1"/>
</dbReference>
<accession>A0ABV6SQ35</accession>
<dbReference type="EMBL" id="JBHLSS010000080">
    <property type="protein sequence ID" value="MFC0710415.1"/>
    <property type="molecule type" value="Genomic_DNA"/>
</dbReference>
<organism evidence="5 6">
    <name type="scientific">Azorhizophilus paspali</name>
    <name type="common">Azotobacter paspali</name>
    <dbReference type="NCBI Taxonomy" id="69963"/>
    <lineage>
        <taxon>Bacteria</taxon>
        <taxon>Pseudomonadati</taxon>
        <taxon>Pseudomonadota</taxon>
        <taxon>Gammaproteobacteria</taxon>
        <taxon>Pseudomonadales</taxon>
        <taxon>Pseudomonadaceae</taxon>
        <taxon>Azorhizophilus</taxon>
    </lineage>
</organism>
<evidence type="ECO:0000256" key="2">
    <source>
        <dbReference type="ARBA" id="ARBA00023125"/>
    </source>
</evidence>
<proteinExistence type="predicted"/>
<keyword evidence="3" id="KW-0804">Transcription</keyword>
<evidence type="ECO:0000313" key="5">
    <source>
        <dbReference type="EMBL" id="MFC0710415.1"/>
    </source>
</evidence>
<evidence type="ECO:0000259" key="4">
    <source>
        <dbReference type="PROSITE" id="PS01124"/>
    </source>
</evidence>
<gene>
    <name evidence="5" type="ORF">ACFFGX_12955</name>
</gene>
<keyword evidence="6" id="KW-1185">Reference proteome</keyword>
<dbReference type="InterPro" id="IPR009057">
    <property type="entry name" value="Homeodomain-like_sf"/>
</dbReference>
<dbReference type="PRINTS" id="PR00032">
    <property type="entry name" value="HTHARAC"/>
</dbReference>
<dbReference type="Pfam" id="PF12833">
    <property type="entry name" value="HTH_18"/>
    <property type="match status" value="1"/>
</dbReference>
<dbReference type="InterPro" id="IPR018060">
    <property type="entry name" value="HTH_AraC"/>
</dbReference>
<keyword evidence="2" id="KW-0238">DNA-binding</keyword>
<dbReference type="SUPFAM" id="SSF46689">
    <property type="entry name" value="Homeodomain-like"/>
    <property type="match status" value="1"/>
</dbReference>
<dbReference type="InterPro" id="IPR020449">
    <property type="entry name" value="Tscrpt_reg_AraC-type_HTH"/>
</dbReference>
<sequence>MSWTITRLAAKARLTERTLRRRLSAEGSRFQSIKDGMRRDMAIHYLTQPSMPISQVARQLGFSEPSAFTRAFKQWTGELPKIYRDAA</sequence>
<evidence type="ECO:0000256" key="1">
    <source>
        <dbReference type="ARBA" id="ARBA00023015"/>
    </source>
</evidence>
<comment type="caution">
    <text evidence="5">The sequence shown here is derived from an EMBL/GenBank/DDBJ whole genome shotgun (WGS) entry which is preliminary data.</text>
</comment>
<dbReference type="SMART" id="SM00342">
    <property type="entry name" value="HTH_ARAC"/>
    <property type="match status" value="1"/>
</dbReference>
<protein>
    <submittedName>
        <fullName evidence="5">Helix-turn-helix domain-containing protein</fullName>
    </submittedName>
</protein>
<dbReference type="PROSITE" id="PS01124">
    <property type="entry name" value="HTH_ARAC_FAMILY_2"/>
    <property type="match status" value="1"/>
</dbReference>
<evidence type="ECO:0000313" key="6">
    <source>
        <dbReference type="Proteomes" id="UP001589891"/>
    </source>
</evidence>
<dbReference type="Gene3D" id="1.10.10.60">
    <property type="entry name" value="Homeodomain-like"/>
    <property type="match status" value="1"/>
</dbReference>